<dbReference type="AlphaFoldDB" id="S0F9L6"/>
<name>S0F9L6_9BACT</name>
<dbReference type="Proteomes" id="UP000014073">
    <property type="component" value="Unassembled WGS sequence"/>
</dbReference>
<dbReference type="EMBL" id="ACBW01000140">
    <property type="protein sequence ID" value="EEF76467.1"/>
    <property type="molecule type" value="Genomic_DNA"/>
</dbReference>
<keyword evidence="2" id="KW-1185">Reference proteome</keyword>
<dbReference type="RefSeq" id="WP_008142820.1">
    <property type="nucleotide sequence ID" value="NZ_EQ973643.1"/>
</dbReference>
<accession>S0F9L6</accession>
<evidence type="ECO:0000313" key="2">
    <source>
        <dbReference type="Proteomes" id="UP000014073"/>
    </source>
</evidence>
<evidence type="ECO:0000313" key="1">
    <source>
        <dbReference type="EMBL" id="EEF76467.1"/>
    </source>
</evidence>
<gene>
    <name evidence="1" type="ORF">BACCOPRO_01967</name>
</gene>
<protein>
    <submittedName>
        <fullName evidence="1">Uncharacterized protein</fullName>
    </submittedName>
</protein>
<sequence length="41" mass="4543">MNKFTVLSGIHTEFFPSCVGKNGFAALLYAGAIFSYKKRNN</sequence>
<dbReference type="HOGENOM" id="CLU_3265537_0_0_10"/>
<reference evidence="1 2" key="1">
    <citation type="submission" date="2008-12" db="EMBL/GenBank/DDBJ databases">
        <authorList>
            <person name="Fulton L."/>
            <person name="Clifton S."/>
            <person name="Fulton B."/>
            <person name="Xu J."/>
            <person name="Minx P."/>
            <person name="Pepin K.H."/>
            <person name="Johnson M."/>
            <person name="Bhonagiri V."/>
            <person name="Nash W.E."/>
            <person name="Mardis E.R."/>
            <person name="Wilson R.K."/>
        </authorList>
    </citation>
    <scope>NUCLEOTIDE SEQUENCE [LARGE SCALE GENOMIC DNA]</scope>
    <source>
        <strain evidence="1 2">DSM 18228</strain>
    </source>
</reference>
<proteinExistence type="predicted"/>
<organism evidence="1 2">
    <name type="scientific">Phocaeicola coprophilus DSM 18228 = JCM 13818</name>
    <dbReference type="NCBI Taxonomy" id="547042"/>
    <lineage>
        <taxon>Bacteria</taxon>
        <taxon>Pseudomonadati</taxon>
        <taxon>Bacteroidota</taxon>
        <taxon>Bacteroidia</taxon>
        <taxon>Bacteroidales</taxon>
        <taxon>Bacteroidaceae</taxon>
        <taxon>Phocaeicola</taxon>
    </lineage>
</organism>
<comment type="caution">
    <text evidence="1">The sequence shown here is derived from an EMBL/GenBank/DDBJ whole genome shotgun (WGS) entry which is preliminary data.</text>
</comment>
<dbReference type="GeneID" id="78406846"/>
<dbReference type="STRING" id="547042.BACCOPRO_01967"/>